<dbReference type="InterPro" id="IPR036935">
    <property type="entry name" value="Ribosomal_bL9_N_sf"/>
</dbReference>
<evidence type="ECO:0000256" key="2">
    <source>
        <dbReference type="ARBA" id="ARBA00022980"/>
    </source>
</evidence>
<dbReference type="GO" id="GO:0003735">
    <property type="term" value="F:structural constituent of ribosome"/>
    <property type="evidence" value="ECO:0007669"/>
    <property type="project" value="InterPro"/>
</dbReference>
<evidence type="ECO:0000313" key="6">
    <source>
        <dbReference type="Proteomes" id="UP000094801"/>
    </source>
</evidence>
<sequence>MFSRSINIHLQSIPTKNQLRFSAISKKNRIPVQLLKDFQGIGLKGEIVQVKPSLMINKLHRYNGAVYLNYKGSKPLIPVVKIDEDKLKEKLTKVKSEEKPEITTKRAIGNDLLSMTDLLSLNVDTNVESNQSIYLSKIPKKIIFSRDEFKGNLRGSIMTRQIASSLTKIISRDLQNNDDYLKNDLLESLDNFIKLLKIQIIDSEGLVIERINKLGDYKVDLLNGDKELYSFNLSVISRNEKK</sequence>
<dbReference type="InterPro" id="IPR009027">
    <property type="entry name" value="Ribosomal_bL9/RNase_H1_N"/>
</dbReference>
<feature type="domain" description="Ribosomal protein L9" evidence="4">
    <location>
        <begin position="31"/>
        <end position="69"/>
    </location>
</feature>
<proteinExistence type="inferred from homology"/>
<evidence type="ECO:0000256" key="3">
    <source>
        <dbReference type="ARBA" id="ARBA00023274"/>
    </source>
</evidence>
<comment type="similarity">
    <text evidence="1">Belongs to the bacterial ribosomal protein bL9 family.</text>
</comment>
<reference evidence="6" key="1">
    <citation type="submission" date="2016-04" db="EMBL/GenBank/DDBJ databases">
        <title>Comparative genomics of biotechnologically important yeasts.</title>
        <authorList>
            <consortium name="DOE Joint Genome Institute"/>
            <person name="Riley R."/>
            <person name="Haridas S."/>
            <person name="Wolfe K.H."/>
            <person name="Lopes M.R."/>
            <person name="Hittinger C.T."/>
            <person name="Goker M."/>
            <person name="Salamov A."/>
            <person name="Wisecaver J."/>
            <person name="Long T.M."/>
            <person name="Aerts A.L."/>
            <person name="Barry K."/>
            <person name="Choi C."/>
            <person name="Clum A."/>
            <person name="Coughlan A.Y."/>
            <person name="Deshpande S."/>
            <person name="Douglass A.P."/>
            <person name="Hanson S.J."/>
            <person name="Klenk H.-P."/>
            <person name="Labutti K."/>
            <person name="Lapidus A."/>
            <person name="Lindquist E."/>
            <person name="Lipzen A."/>
            <person name="Meier-Kolthoff J.P."/>
            <person name="Ohm R.A."/>
            <person name="Otillar R.P."/>
            <person name="Pangilinan J."/>
            <person name="Peng Y."/>
            <person name="Rokas A."/>
            <person name="Rosa C.A."/>
            <person name="Scheuner C."/>
            <person name="Sibirny A.A."/>
            <person name="Slot J.C."/>
            <person name="Stielow J.B."/>
            <person name="Sun H."/>
            <person name="Kurtzman C.P."/>
            <person name="Blackwell M."/>
            <person name="Grigoriev I.V."/>
            <person name="Jeffries T.W."/>
        </authorList>
    </citation>
    <scope>NUCLEOTIDE SEQUENCE [LARGE SCALE GENOMIC DNA]</scope>
    <source>
        <strain evidence="6">NRRL YB-2248</strain>
    </source>
</reference>
<evidence type="ECO:0000313" key="5">
    <source>
        <dbReference type="EMBL" id="ODV87101.1"/>
    </source>
</evidence>
<dbReference type="PANTHER" id="PTHR21368">
    <property type="entry name" value="50S RIBOSOMAL PROTEIN L9"/>
    <property type="match status" value="1"/>
</dbReference>
<keyword evidence="6" id="KW-1185">Reference proteome</keyword>
<keyword evidence="3" id="KW-0687">Ribonucleoprotein</keyword>
<dbReference type="Proteomes" id="UP000094801">
    <property type="component" value="Unassembled WGS sequence"/>
</dbReference>
<evidence type="ECO:0000256" key="1">
    <source>
        <dbReference type="ARBA" id="ARBA00010605"/>
    </source>
</evidence>
<dbReference type="Gene3D" id="3.40.5.10">
    <property type="entry name" value="Ribosomal protein L9, N-terminal domain"/>
    <property type="match status" value="1"/>
</dbReference>
<name>A0A1E4T5V3_9ASCO</name>
<dbReference type="Pfam" id="PF01281">
    <property type="entry name" value="Ribosomal_L9_N"/>
    <property type="match status" value="1"/>
</dbReference>
<dbReference type="OrthoDB" id="5555409at2759"/>
<dbReference type="STRING" id="983967.A0A1E4T5V3"/>
<dbReference type="GO" id="GO:0005840">
    <property type="term" value="C:ribosome"/>
    <property type="evidence" value="ECO:0007669"/>
    <property type="project" value="UniProtKB-KW"/>
</dbReference>
<dbReference type="GO" id="GO:1990904">
    <property type="term" value="C:ribonucleoprotein complex"/>
    <property type="evidence" value="ECO:0007669"/>
    <property type="project" value="UniProtKB-KW"/>
</dbReference>
<dbReference type="EMBL" id="KV453848">
    <property type="protein sequence ID" value="ODV87101.1"/>
    <property type="molecule type" value="Genomic_DNA"/>
</dbReference>
<evidence type="ECO:0000259" key="4">
    <source>
        <dbReference type="Pfam" id="PF01281"/>
    </source>
</evidence>
<keyword evidence="2" id="KW-0689">Ribosomal protein</keyword>
<organism evidence="5 6">
    <name type="scientific">[Candida] arabinofermentans NRRL YB-2248</name>
    <dbReference type="NCBI Taxonomy" id="983967"/>
    <lineage>
        <taxon>Eukaryota</taxon>
        <taxon>Fungi</taxon>
        <taxon>Dikarya</taxon>
        <taxon>Ascomycota</taxon>
        <taxon>Saccharomycotina</taxon>
        <taxon>Pichiomycetes</taxon>
        <taxon>Pichiales</taxon>
        <taxon>Pichiaceae</taxon>
        <taxon>Ogataea</taxon>
        <taxon>Ogataea/Candida clade</taxon>
    </lineage>
</organism>
<accession>A0A1E4T5V3</accession>
<gene>
    <name evidence="5" type="ORF">CANARDRAFT_26534</name>
</gene>
<dbReference type="InterPro" id="IPR000244">
    <property type="entry name" value="Ribosomal_bL9"/>
</dbReference>
<protein>
    <recommendedName>
        <fullName evidence="4">Ribosomal protein L9 domain-containing protein</fullName>
    </recommendedName>
</protein>
<dbReference type="InterPro" id="IPR020070">
    <property type="entry name" value="Ribosomal_bL9_N"/>
</dbReference>
<dbReference type="GO" id="GO:0006412">
    <property type="term" value="P:translation"/>
    <property type="evidence" value="ECO:0007669"/>
    <property type="project" value="InterPro"/>
</dbReference>
<dbReference type="AlphaFoldDB" id="A0A1E4T5V3"/>
<dbReference type="SUPFAM" id="SSF55658">
    <property type="entry name" value="L9 N-domain-like"/>
    <property type="match status" value="1"/>
</dbReference>